<sequence>MNKVKYTARDCKNQEKIEKFLKESRTGVIAMNGDDYPYAVPVNYVWYEGAIFFHGMGSGKKVDILSEEPPVSFTVYEETGTVTDPMPCHADTSYMSVMLFGKIEKVIDFEMAAIALWKLVEKYLPNYYKKPLTGSFIENYKSSMDGNTTAVFKLTPDHVTAKENQAEEDELFKDE</sequence>
<dbReference type="EMBL" id="JADIIL010000040">
    <property type="protein sequence ID" value="MBF4476226.1"/>
    <property type="molecule type" value="Genomic_DNA"/>
</dbReference>
<gene>
    <name evidence="1" type="ORF">ISP06_12265</name>
</gene>
<dbReference type="Gene3D" id="2.30.110.10">
    <property type="entry name" value="Electron Transport, Fmn-binding Protein, Chain A"/>
    <property type="match status" value="1"/>
</dbReference>
<dbReference type="Proteomes" id="UP000606900">
    <property type="component" value="Unassembled WGS sequence"/>
</dbReference>
<organism evidence="1 2">
    <name type="scientific">Methanobacterium formicicum</name>
    <dbReference type="NCBI Taxonomy" id="2162"/>
    <lineage>
        <taxon>Archaea</taxon>
        <taxon>Methanobacteriati</taxon>
        <taxon>Methanobacteriota</taxon>
        <taxon>Methanomada group</taxon>
        <taxon>Methanobacteria</taxon>
        <taxon>Methanobacteriales</taxon>
        <taxon>Methanobacteriaceae</taxon>
        <taxon>Methanobacterium</taxon>
    </lineage>
</organism>
<accession>A0A843AQZ2</accession>
<name>A0A843AQZ2_METFO</name>
<evidence type="ECO:0000313" key="1">
    <source>
        <dbReference type="EMBL" id="MBF4476226.1"/>
    </source>
</evidence>
<dbReference type="RefSeq" id="WP_276700440.1">
    <property type="nucleotide sequence ID" value="NZ_JADIIL010000040.1"/>
</dbReference>
<comment type="caution">
    <text evidence="1">The sequence shown here is derived from an EMBL/GenBank/DDBJ whole genome shotgun (WGS) entry which is preliminary data.</text>
</comment>
<proteinExistence type="predicted"/>
<dbReference type="SUPFAM" id="SSF50475">
    <property type="entry name" value="FMN-binding split barrel"/>
    <property type="match status" value="1"/>
</dbReference>
<dbReference type="PANTHER" id="PTHR34071">
    <property type="entry name" value="5-NITROIMIDAZOLE ANTIBIOTICS RESISTANCE PROTEIN, NIMA-FAMILY-RELATED PROTEIN-RELATED"/>
    <property type="match status" value="1"/>
</dbReference>
<reference evidence="1" key="1">
    <citation type="submission" date="2020-10" db="EMBL/GenBank/DDBJ databases">
        <title>Dehalococcoides mccartyi of a TCE/Cr reducing biochatode.</title>
        <authorList>
            <person name="Matturro B."/>
        </authorList>
    </citation>
    <scope>NUCLEOTIDE SEQUENCE</scope>
    <source>
        <strain evidence="1">Bin2</strain>
    </source>
</reference>
<dbReference type="InterPro" id="IPR024747">
    <property type="entry name" value="Pyridox_Oxase-rel"/>
</dbReference>
<protein>
    <submittedName>
        <fullName evidence="1">Pyridoxamine 5'-phosphate oxidase family protein</fullName>
    </submittedName>
</protein>
<dbReference type="PANTHER" id="PTHR34071:SF2">
    <property type="entry name" value="FLAVIN-NUCLEOTIDE-BINDING PROTEIN"/>
    <property type="match status" value="1"/>
</dbReference>
<evidence type="ECO:0000313" key="2">
    <source>
        <dbReference type="Proteomes" id="UP000606900"/>
    </source>
</evidence>
<dbReference type="InterPro" id="IPR012349">
    <property type="entry name" value="Split_barrel_FMN-bd"/>
</dbReference>
<dbReference type="AlphaFoldDB" id="A0A843AQZ2"/>
<dbReference type="Pfam" id="PF12900">
    <property type="entry name" value="Pyridox_ox_2"/>
    <property type="match status" value="1"/>
</dbReference>